<dbReference type="Proteomes" id="UP000092840">
    <property type="component" value="Unassembled WGS sequence"/>
</dbReference>
<dbReference type="AlphaFoldDB" id="A0A1C3JN68"/>
<keyword evidence="3" id="KW-0456">Lyase</keyword>
<evidence type="ECO:0000256" key="1">
    <source>
        <dbReference type="ARBA" id="ARBA00005254"/>
    </source>
</evidence>
<dbReference type="EC" id="4.2.1.17" evidence="3 4"/>
<dbReference type="InterPro" id="IPR014748">
    <property type="entry name" value="Enoyl-CoA_hydra_C"/>
</dbReference>
<dbReference type="EMBL" id="FLRB01000006">
    <property type="protein sequence ID" value="SBT20359.1"/>
    <property type="molecule type" value="Genomic_DNA"/>
</dbReference>
<organism evidence="3 6">
    <name type="scientific">Marinomonas gallaica</name>
    <dbReference type="NCBI Taxonomy" id="1806667"/>
    <lineage>
        <taxon>Bacteria</taxon>
        <taxon>Pseudomonadati</taxon>
        <taxon>Pseudomonadota</taxon>
        <taxon>Gammaproteobacteria</taxon>
        <taxon>Oceanospirillales</taxon>
        <taxon>Oceanospirillaceae</taxon>
        <taxon>Marinomonas</taxon>
    </lineage>
</organism>
<dbReference type="NCBIfam" id="NF006013">
    <property type="entry name" value="PRK08150.1"/>
    <property type="match status" value="1"/>
</dbReference>
<dbReference type="PROSITE" id="PS00166">
    <property type="entry name" value="ENOYL_COA_HYDRATASE"/>
    <property type="match status" value="1"/>
</dbReference>
<comment type="similarity">
    <text evidence="1 2">Belongs to the enoyl-CoA hydratase/isomerase family.</text>
</comment>
<dbReference type="Gene3D" id="1.10.12.10">
    <property type="entry name" value="Lyase 2-enoyl-coa Hydratase, Chain A, domain 2"/>
    <property type="match status" value="1"/>
</dbReference>
<dbReference type="InterPro" id="IPR029045">
    <property type="entry name" value="ClpP/crotonase-like_dom_sf"/>
</dbReference>
<dbReference type="InterPro" id="IPR001753">
    <property type="entry name" value="Enoyl-CoA_hydra/iso"/>
</dbReference>
<dbReference type="OrthoDB" id="9807606at2"/>
<proteinExistence type="inferred from homology"/>
<dbReference type="Gene3D" id="3.90.226.10">
    <property type="entry name" value="2-enoyl-CoA Hydratase, Chain A, domain 1"/>
    <property type="match status" value="1"/>
</dbReference>
<gene>
    <name evidence="3" type="primary">echA8_1</name>
    <name evidence="3" type="ORF">MGA5115_00725</name>
    <name evidence="4" type="ORF">MGA5116_00943</name>
</gene>
<reference evidence="3 6" key="1">
    <citation type="submission" date="2016-06" db="EMBL/GenBank/DDBJ databases">
        <authorList>
            <person name="Kjaerup R.B."/>
            <person name="Dalgaard T.S."/>
            <person name="Juul-Madsen H.R."/>
        </authorList>
    </citation>
    <scope>NUCLEOTIDE SEQUENCE [LARGE SCALE GENOMIC DNA]</scope>
    <source>
        <strain evidence="3 6">CECT 5115</strain>
    </source>
</reference>
<keyword evidence="5" id="KW-1185">Reference proteome</keyword>
<name>A0A1C3JN68_9GAMM</name>
<dbReference type="CDD" id="cd06558">
    <property type="entry name" value="crotonase-like"/>
    <property type="match status" value="1"/>
</dbReference>
<evidence type="ECO:0000313" key="6">
    <source>
        <dbReference type="Proteomes" id="UP000092871"/>
    </source>
</evidence>
<dbReference type="InterPro" id="IPR018376">
    <property type="entry name" value="Enoyl-CoA_hyd/isom_CS"/>
</dbReference>
<evidence type="ECO:0000313" key="3">
    <source>
        <dbReference type="EMBL" id="SBT16643.1"/>
    </source>
</evidence>
<dbReference type="PANTHER" id="PTHR43802:SF1">
    <property type="entry name" value="IP11341P-RELATED"/>
    <property type="match status" value="1"/>
</dbReference>
<dbReference type="Pfam" id="PF00378">
    <property type="entry name" value="ECH_1"/>
    <property type="match status" value="1"/>
</dbReference>
<protein>
    <submittedName>
        <fullName evidence="3 4">Enoyl-CoA hydratase echA8</fullName>
        <ecNumber evidence="3 4">4.2.1.17</ecNumber>
    </submittedName>
</protein>
<accession>A0A1C3JN68</accession>
<evidence type="ECO:0000256" key="2">
    <source>
        <dbReference type="RuleBase" id="RU003707"/>
    </source>
</evidence>
<evidence type="ECO:0000313" key="5">
    <source>
        <dbReference type="Proteomes" id="UP000092840"/>
    </source>
</evidence>
<evidence type="ECO:0000313" key="4">
    <source>
        <dbReference type="EMBL" id="SBT20359.1"/>
    </source>
</evidence>
<dbReference type="EMBL" id="FLRA01000003">
    <property type="protein sequence ID" value="SBT16643.1"/>
    <property type="molecule type" value="Genomic_DNA"/>
</dbReference>
<dbReference type="Proteomes" id="UP000092871">
    <property type="component" value="Unassembled WGS sequence"/>
</dbReference>
<dbReference type="RefSeq" id="WP_067031999.1">
    <property type="nucleotide sequence ID" value="NZ_FLRA01000003.1"/>
</dbReference>
<dbReference type="SUPFAM" id="SSF52096">
    <property type="entry name" value="ClpP/crotonase"/>
    <property type="match status" value="1"/>
</dbReference>
<reference evidence="4 5" key="2">
    <citation type="submission" date="2016-06" db="EMBL/GenBank/DDBJ databases">
        <authorList>
            <person name="Rodrigo-Torres L."/>
            <person name="Arahal D.R."/>
        </authorList>
    </citation>
    <scope>NUCLEOTIDE SEQUENCE [LARGE SCALE GENOMIC DNA]</scope>
    <source>
        <strain evidence="4 5">CECT 5116</strain>
    </source>
</reference>
<dbReference type="PANTHER" id="PTHR43802">
    <property type="entry name" value="ENOYL-COA HYDRATASE"/>
    <property type="match status" value="1"/>
</dbReference>
<sequence length="254" mass="27572">MTPYQFIEFSVDNGIGHLLLNRPAKKNAINDSLCLEIEHVFINLSDDVNVIVFSGAGPEFCAGLDLSEHKAREPFEVVKHSNMWHRVFGHIQNSGIPVVAAMQGAVIGGGLELAICAHVRVTEKGTYFRLPEGRHGIFVGGGASVNVARVIGASRMTEMMLTGRDVDAEEGYRIGLGHYVVENGASLDKAMALAASIAKNSKYSNWAMTTGLNRIDSMSADDGLYTESLICGITQTSEEVKARIESFLNRKKSQ</sequence>
<dbReference type="GO" id="GO:0004300">
    <property type="term" value="F:enoyl-CoA hydratase activity"/>
    <property type="evidence" value="ECO:0007669"/>
    <property type="project" value="UniProtKB-EC"/>
</dbReference>